<dbReference type="EMBL" id="AZFK01000076">
    <property type="protein sequence ID" value="KRL88561.1"/>
    <property type="molecule type" value="Genomic_DNA"/>
</dbReference>
<dbReference type="FunFam" id="3.40.50.300:FF:000224">
    <property type="entry name" value="Energy-coupling factor transporter ATP-binding protein EcfA"/>
    <property type="match status" value="1"/>
</dbReference>
<dbReference type="PROSITE" id="PS50893">
    <property type="entry name" value="ABC_TRANSPORTER_2"/>
    <property type="match status" value="1"/>
</dbReference>
<keyword evidence="5" id="KW-0547">Nucleotide-binding</keyword>
<dbReference type="CDD" id="cd03225">
    <property type="entry name" value="ABC_cobalt_CbiO_domain1"/>
    <property type="match status" value="1"/>
</dbReference>
<evidence type="ECO:0000256" key="7">
    <source>
        <dbReference type="ARBA" id="ARBA00022967"/>
    </source>
</evidence>
<dbReference type="Gene3D" id="3.40.50.300">
    <property type="entry name" value="P-loop containing nucleotide triphosphate hydrolases"/>
    <property type="match status" value="1"/>
</dbReference>
<feature type="domain" description="ABC transporter" evidence="9">
    <location>
        <begin position="2"/>
        <end position="236"/>
    </location>
</feature>
<keyword evidence="8" id="KW-0472">Membrane</keyword>
<comment type="caution">
    <text evidence="10">The sequence shown here is derived from an EMBL/GenBank/DDBJ whole genome shotgun (WGS) entry which is preliminary data.</text>
</comment>
<comment type="subcellular location">
    <subcellularLocation>
        <location evidence="1">Cell membrane</location>
        <topology evidence="1">Peripheral membrane protein</topology>
    </subcellularLocation>
</comment>
<evidence type="ECO:0000256" key="5">
    <source>
        <dbReference type="ARBA" id="ARBA00022741"/>
    </source>
</evidence>
<evidence type="ECO:0000256" key="3">
    <source>
        <dbReference type="ARBA" id="ARBA00022448"/>
    </source>
</evidence>
<sequence>MIEVSNLTFQYPHQDQPVLQGLSLTIPTGQWLAVVGKNGSGKSTLARLIAGLLPTPAQTIRVNDLPVDEAHLAALHHQIGFVFQNPDNQFVGATVEADVAFGLENRQVPAAAMEPRIEQALAQVGMTAYRHHQPEQLSGGQKQRVAIAGALALQPQILILDEATSMLDPQGRQTVLQRLQQIHQAQALTIISITHDPVEVAMADQVAVLDQGQILRLATPAVVLNDQALVQQVGLVQPFSMQLRDRLQHYGVPVPKEYLTKGALEQWLKRQLATRA</sequence>
<gene>
    <name evidence="10" type="ORF">FC43_GL000174</name>
</gene>
<dbReference type="SMART" id="SM00382">
    <property type="entry name" value="AAA"/>
    <property type="match status" value="1"/>
</dbReference>
<dbReference type="PROSITE" id="PS00211">
    <property type="entry name" value="ABC_TRANSPORTER_1"/>
    <property type="match status" value="1"/>
</dbReference>
<dbReference type="InterPro" id="IPR050095">
    <property type="entry name" value="ECF_ABC_transporter_ATP-bd"/>
</dbReference>
<dbReference type="AlphaFoldDB" id="A0A0R1U5P4"/>
<keyword evidence="3" id="KW-0813">Transport</keyword>
<evidence type="ECO:0000256" key="2">
    <source>
        <dbReference type="ARBA" id="ARBA00005417"/>
    </source>
</evidence>
<organism evidence="10 11">
    <name type="scientific">Limosilactobacillus ingluviei DSM 15946</name>
    <dbReference type="NCBI Taxonomy" id="1423760"/>
    <lineage>
        <taxon>Bacteria</taxon>
        <taxon>Bacillati</taxon>
        <taxon>Bacillota</taxon>
        <taxon>Bacilli</taxon>
        <taxon>Lactobacillales</taxon>
        <taxon>Lactobacillaceae</taxon>
        <taxon>Limosilactobacillus</taxon>
    </lineage>
</organism>
<dbReference type="SUPFAM" id="SSF52540">
    <property type="entry name" value="P-loop containing nucleoside triphosphate hydrolases"/>
    <property type="match status" value="1"/>
</dbReference>
<dbReference type="PANTHER" id="PTHR43553:SF24">
    <property type="entry name" value="ENERGY-COUPLING FACTOR TRANSPORTER ATP-BINDING PROTEIN ECFA1"/>
    <property type="match status" value="1"/>
</dbReference>
<dbReference type="PANTHER" id="PTHR43553">
    <property type="entry name" value="HEAVY METAL TRANSPORTER"/>
    <property type="match status" value="1"/>
</dbReference>
<dbReference type="NCBIfam" id="TIGR04520">
    <property type="entry name" value="ECF_ATPase_1"/>
    <property type="match status" value="1"/>
</dbReference>
<dbReference type="InterPro" id="IPR003439">
    <property type="entry name" value="ABC_transporter-like_ATP-bd"/>
</dbReference>
<accession>A0A0R1U5P4</accession>
<reference evidence="10 11" key="1">
    <citation type="journal article" date="2015" name="Genome Announc.">
        <title>Expanding the biotechnology potential of lactobacilli through comparative genomics of 213 strains and associated genera.</title>
        <authorList>
            <person name="Sun Z."/>
            <person name="Harris H.M."/>
            <person name="McCann A."/>
            <person name="Guo C."/>
            <person name="Argimon S."/>
            <person name="Zhang W."/>
            <person name="Yang X."/>
            <person name="Jeffery I.B."/>
            <person name="Cooney J.C."/>
            <person name="Kagawa T.F."/>
            <person name="Liu W."/>
            <person name="Song Y."/>
            <person name="Salvetti E."/>
            <person name="Wrobel A."/>
            <person name="Rasinkangas P."/>
            <person name="Parkhill J."/>
            <person name="Rea M.C."/>
            <person name="O'Sullivan O."/>
            <person name="Ritari J."/>
            <person name="Douillard F.P."/>
            <person name="Paul Ross R."/>
            <person name="Yang R."/>
            <person name="Briner A.E."/>
            <person name="Felis G.E."/>
            <person name="de Vos W.M."/>
            <person name="Barrangou R."/>
            <person name="Klaenhammer T.R."/>
            <person name="Caufield P.W."/>
            <person name="Cui Y."/>
            <person name="Zhang H."/>
            <person name="O'Toole P.W."/>
        </authorList>
    </citation>
    <scope>NUCLEOTIDE SEQUENCE [LARGE SCALE GENOMIC DNA]</scope>
    <source>
        <strain evidence="10 11">DSM 15946</strain>
    </source>
</reference>
<evidence type="ECO:0000256" key="8">
    <source>
        <dbReference type="ARBA" id="ARBA00023136"/>
    </source>
</evidence>
<evidence type="ECO:0000259" key="9">
    <source>
        <dbReference type="PROSITE" id="PS50893"/>
    </source>
</evidence>
<dbReference type="InterPro" id="IPR027417">
    <property type="entry name" value="P-loop_NTPase"/>
</dbReference>
<dbReference type="InterPro" id="IPR003593">
    <property type="entry name" value="AAA+_ATPase"/>
</dbReference>
<dbReference type="NCBIfam" id="NF010167">
    <property type="entry name" value="PRK13648.1"/>
    <property type="match status" value="1"/>
</dbReference>
<dbReference type="Pfam" id="PF00005">
    <property type="entry name" value="ABC_tran"/>
    <property type="match status" value="1"/>
</dbReference>
<dbReference type="InterPro" id="IPR017871">
    <property type="entry name" value="ABC_transporter-like_CS"/>
</dbReference>
<dbReference type="Proteomes" id="UP000050816">
    <property type="component" value="Unassembled WGS sequence"/>
</dbReference>
<keyword evidence="6" id="KW-0067">ATP-binding</keyword>
<dbReference type="GO" id="GO:0042626">
    <property type="term" value="F:ATPase-coupled transmembrane transporter activity"/>
    <property type="evidence" value="ECO:0007669"/>
    <property type="project" value="TreeGrafter"/>
</dbReference>
<evidence type="ECO:0000256" key="4">
    <source>
        <dbReference type="ARBA" id="ARBA00022475"/>
    </source>
</evidence>
<dbReference type="PATRIC" id="fig|1423760.3.peg.190"/>
<dbReference type="GO" id="GO:0005524">
    <property type="term" value="F:ATP binding"/>
    <property type="evidence" value="ECO:0007669"/>
    <property type="project" value="UniProtKB-KW"/>
</dbReference>
<keyword evidence="7" id="KW-1278">Translocase</keyword>
<name>A0A0R1U5P4_9LACO</name>
<protein>
    <submittedName>
        <fullName evidence="10">D-methionine ABC superfamily ATP binding cassette transporter, ABC protein</fullName>
    </submittedName>
</protein>
<dbReference type="GO" id="GO:0043190">
    <property type="term" value="C:ATP-binding cassette (ABC) transporter complex"/>
    <property type="evidence" value="ECO:0007669"/>
    <property type="project" value="TreeGrafter"/>
</dbReference>
<dbReference type="InterPro" id="IPR015856">
    <property type="entry name" value="ABC_transpr_CbiO/EcfA_su"/>
</dbReference>
<dbReference type="GO" id="GO:0016887">
    <property type="term" value="F:ATP hydrolysis activity"/>
    <property type="evidence" value="ECO:0007669"/>
    <property type="project" value="InterPro"/>
</dbReference>
<dbReference type="InterPro" id="IPR030947">
    <property type="entry name" value="EcfA_1"/>
</dbReference>
<evidence type="ECO:0000313" key="11">
    <source>
        <dbReference type="Proteomes" id="UP000050816"/>
    </source>
</evidence>
<comment type="similarity">
    <text evidence="2">Belongs to the ABC transporter superfamily.</text>
</comment>
<evidence type="ECO:0000256" key="1">
    <source>
        <dbReference type="ARBA" id="ARBA00004202"/>
    </source>
</evidence>
<evidence type="ECO:0000256" key="6">
    <source>
        <dbReference type="ARBA" id="ARBA00022840"/>
    </source>
</evidence>
<evidence type="ECO:0000313" key="10">
    <source>
        <dbReference type="EMBL" id="KRL88561.1"/>
    </source>
</evidence>
<keyword evidence="4" id="KW-1003">Cell membrane</keyword>
<proteinExistence type="inferred from homology"/>